<name>A0A7X6DQW8_9BACT</name>
<evidence type="ECO:0000256" key="5">
    <source>
        <dbReference type="ARBA" id="ARBA00022741"/>
    </source>
</evidence>
<dbReference type="SUPFAM" id="SSF52540">
    <property type="entry name" value="P-loop containing nucleoside triphosphate hydrolases"/>
    <property type="match status" value="1"/>
</dbReference>
<evidence type="ECO:0000259" key="11">
    <source>
        <dbReference type="PROSITE" id="PS51194"/>
    </source>
</evidence>
<dbReference type="InterPro" id="IPR011545">
    <property type="entry name" value="DEAD/DEAH_box_helicase_dom"/>
</dbReference>
<evidence type="ECO:0000256" key="7">
    <source>
        <dbReference type="ARBA" id="ARBA00022806"/>
    </source>
</evidence>
<dbReference type="Pfam" id="PF18019">
    <property type="entry name" value="Cas3_HD"/>
    <property type="match status" value="1"/>
</dbReference>
<dbReference type="Pfam" id="PF22590">
    <property type="entry name" value="Cas3-like_C_2"/>
    <property type="match status" value="1"/>
</dbReference>
<protein>
    <submittedName>
        <fullName evidence="13">CRISPR-associated helicase Cas3</fullName>
    </submittedName>
</protein>
<dbReference type="InterPro" id="IPR050079">
    <property type="entry name" value="DEAD_box_RNA_helicase"/>
</dbReference>
<dbReference type="NCBIfam" id="TIGR01587">
    <property type="entry name" value="cas3_core"/>
    <property type="match status" value="1"/>
</dbReference>
<sequence length="786" mass="88674">MDDSLPQLVDIPTGLGKTATTILGWLWRRRFHQDRAIQNATPRRLVYCLPMRVLVEQTYENAKGWLNELNLLGNPGDGKVSVHLLMGGEIALDWDAHPEADAILIGTQDQLLSRALNRGYAMSRYRWPMHFSLLNNDCLWTFDEVQLMGAGLPTTAQLQAFREKLGTYGAVHSLWMSATLKKEGLATVDFLEQAARLQTLSLNDQDKQHQEVSKRTNARKSLTKAQTIWRAEAADDYAETLAKEVVQKHKTESFSLVIVNRVNRAQEVFKALQELLRSASQPPDLLLIHSRFRSAERKKIQARLKESPPQGRIIVATQAIEAGIDLSAQTLFTELAPWSSLVQRFGRCNRYGEYNEDHPARIFWIDLETLIVNKKGENEPNKEAAQPYETTPLDWARKQLTQLTDGGPQAVSGFSDPFPAPPAHMLRKKDLIELFDTTPDLAGNDIDVSRYIRETENNDVQVYWRALVDKNSESAPRDEELCSVSIKSFRIFLKRKKPASRWNSLDQEWVPVTDRSVWPGLTIRMDIGSGGYSEELGWTGDENDLVTALPPPPDATPLDAYDDNRRTFIGRYVTLTEHAKDVAEALNAFRKILFSSLPDVPWDDLSKAARWHDIGKAHEVFQMMLPTPLPSDDLGGAQPPWAKSAHKGGAYQRPHFRHELASALALLQHKESDLAAYLAAAHHGKVRLSIRSLPGERASGDGRPFARGVWEGDELPAVDLGDKIQSQKLILTLAYMGMGEGPHGASWLERTLRLRDEYGPFRLAWMETLVRVADWRGTQKEEEINE</sequence>
<evidence type="ECO:0000256" key="3">
    <source>
        <dbReference type="ARBA" id="ARBA00022722"/>
    </source>
</evidence>
<organism evidence="13 14">
    <name type="scientific">Candidatus Manganitrophus noduliformans</name>
    <dbReference type="NCBI Taxonomy" id="2606439"/>
    <lineage>
        <taxon>Bacteria</taxon>
        <taxon>Pseudomonadati</taxon>
        <taxon>Nitrospirota</taxon>
        <taxon>Nitrospiria</taxon>
        <taxon>Candidatus Troglogloeales</taxon>
        <taxon>Candidatus Manganitrophaceae</taxon>
        <taxon>Candidatus Manganitrophus</taxon>
    </lineage>
</organism>
<dbReference type="GO" id="GO:0016787">
    <property type="term" value="F:hydrolase activity"/>
    <property type="evidence" value="ECO:0007669"/>
    <property type="project" value="UniProtKB-KW"/>
</dbReference>
<feature type="domain" description="HD Cas3-type" evidence="12">
    <location>
        <begin position="568"/>
        <end position="776"/>
    </location>
</feature>
<dbReference type="Proteomes" id="UP000534783">
    <property type="component" value="Unassembled WGS sequence"/>
</dbReference>
<dbReference type="PANTHER" id="PTHR47959:SF16">
    <property type="entry name" value="CRISPR-ASSOCIATED NUCLEASE_HELICASE CAS3-RELATED"/>
    <property type="match status" value="1"/>
</dbReference>
<dbReference type="GO" id="GO:0051607">
    <property type="term" value="P:defense response to virus"/>
    <property type="evidence" value="ECO:0007669"/>
    <property type="project" value="UniProtKB-KW"/>
</dbReference>
<dbReference type="EMBL" id="VTOW01000002">
    <property type="protein sequence ID" value="NKE71705.1"/>
    <property type="molecule type" value="Genomic_DNA"/>
</dbReference>
<keyword evidence="9" id="KW-0051">Antiviral defense</keyword>
<dbReference type="PROSITE" id="PS51643">
    <property type="entry name" value="HD_CAS3"/>
    <property type="match status" value="1"/>
</dbReference>
<dbReference type="Gene3D" id="3.40.50.300">
    <property type="entry name" value="P-loop containing nucleotide triphosphate hydrolases"/>
    <property type="match status" value="2"/>
</dbReference>
<keyword evidence="7" id="KW-0347">Helicase</keyword>
<dbReference type="InterPro" id="IPR027417">
    <property type="entry name" value="P-loop_NTPase"/>
</dbReference>
<dbReference type="InterPro" id="IPR006474">
    <property type="entry name" value="Helicase_Cas3_CRISPR-ass_core"/>
</dbReference>
<feature type="domain" description="Helicase C-terminal" evidence="11">
    <location>
        <begin position="233"/>
        <end position="396"/>
    </location>
</feature>
<comment type="caution">
    <text evidence="13">The sequence shown here is derived from an EMBL/GenBank/DDBJ whole genome shotgun (WGS) entry which is preliminary data.</text>
</comment>
<reference evidence="13 14" key="1">
    <citation type="journal article" date="2020" name="Nature">
        <title>Bacterial chemolithoautotrophy via manganese oxidation.</title>
        <authorList>
            <person name="Yu H."/>
            <person name="Leadbetter J.R."/>
        </authorList>
    </citation>
    <scope>NUCLEOTIDE SEQUENCE [LARGE SCALE GENOMIC DNA]</scope>
    <source>
        <strain evidence="13 14">Mn-1</strain>
    </source>
</reference>
<keyword evidence="3" id="KW-0540">Nuclease</keyword>
<evidence type="ECO:0000256" key="2">
    <source>
        <dbReference type="ARBA" id="ARBA00009046"/>
    </source>
</evidence>
<dbReference type="GO" id="GO:0003724">
    <property type="term" value="F:RNA helicase activity"/>
    <property type="evidence" value="ECO:0007669"/>
    <property type="project" value="TreeGrafter"/>
</dbReference>
<evidence type="ECO:0000256" key="8">
    <source>
        <dbReference type="ARBA" id="ARBA00022840"/>
    </source>
</evidence>
<keyword evidence="4" id="KW-0479">Metal-binding</keyword>
<dbReference type="Gene3D" id="1.10.3210.30">
    <property type="match status" value="1"/>
</dbReference>
<dbReference type="AlphaFoldDB" id="A0A7X6DQW8"/>
<dbReference type="SMART" id="SM00490">
    <property type="entry name" value="HELICc"/>
    <property type="match status" value="1"/>
</dbReference>
<dbReference type="InterPro" id="IPR054712">
    <property type="entry name" value="Cas3-like_dom"/>
</dbReference>
<evidence type="ECO:0000256" key="4">
    <source>
        <dbReference type="ARBA" id="ARBA00022723"/>
    </source>
</evidence>
<keyword evidence="14" id="KW-1185">Reference proteome</keyword>
<dbReference type="GO" id="GO:0003676">
    <property type="term" value="F:nucleic acid binding"/>
    <property type="evidence" value="ECO:0007669"/>
    <property type="project" value="InterPro"/>
</dbReference>
<dbReference type="GO" id="GO:0004518">
    <property type="term" value="F:nuclease activity"/>
    <property type="evidence" value="ECO:0007669"/>
    <property type="project" value="UniProtKB-KW"/>
</dbReference>
<evidence type="ECO:0000256" key="9">
    <source>
        <dbReference type="ARBA" id="ARBA00023118"/>
    </source>
</evidence>
<dbReference type="GO" id="GO:0005829">
    <property type="term" value="C:cytosol"/>
    <property type="evidence" value="ECO:0007669"/>
    <property type="project" value="TreeGrafter"/>
</dbReference>
<evidence type="ECO:0000313" key="14">
    <source>
        <dbReference type="Proteomes" id="UP000534783"/>
    </source>
</evidence>
<evidence type="ECO:0000256" key="10">
    <source>
        <dbReference type="ARBA" id="ARBA00038437"/>
    </source>
</evidence>
<evidence type="ECO:0000256" key="1">
    <source>
        <dbReference type="ARBA" id="ARBA00006847"/>
    </source>
</evidence>
<dbReference type="PROSITE" id="PS51194">
    <property type="entry name" value="HELICASE_CTER"/>
    <property type="match status" value="1"/>
</dbReference>
<evidence type="ECO:0000259" key="12">
    <source>
        <dbReference type="PROSITE" id="PS51643"/>
    </source>
</evidence>
<dbReference type="GO" id="GO:0005524">
    <property type="term" value="F:ATP binding"/>
    <property type="evidence" value="ECO:0007669"/>
    <property type="project" value="UniProtKB-KW"/>
</dbReference>
<keyword evidence="5" id="KW-0547">Nucleotide-binding</keyword>
<dbReference type="InterPro" id="IPR006483">
    <property type="entry name" value="CRISPR-assoc_Cas3_HD"/>
</dbReference>
<accession>A0A7X6DQW8</accession>
<proteinExistence type="inferred from homology"/>
<gene>
    <name evidence="13" type="primary">cas3</name>
    <name evidence="13" type="ORF">MNODULE_13240</name>
</gene>
<comment type="similarity">
    <text evidence="10">Belongs to the DEAD box helicase family.</text>
</comment>
<comment type="similarity">
    <text evidence="2">In the central section; belongs to the CRISPR-associated helicase Cas3 family.</text>
</comment>
<evidence type="ECO:0000256" key="6">
    <source>
        <dbReference type="ARBA" id="ARBA00022801"/>
    </source>
</evidence>
<dbReference type="InterPro" id="IPR001650">
    <property type="entry name" value="Helicase_C-like"/>
</dbReference>
<keyword evidence="6" id="KW-0378">Hydrolase</keyword>
<evidence type="ECO:0000313" key="13">
    <source>
        <dbReference type="EMBL" id="NKE71705.1"/>
    </source>
</evidence>
<dbReference type="GO" id="GO:0046872">
    <property type="term" value="F:metal ion binding"/>
    <property type="evidence" value="ECO:0007669"/>
    <property type="project" value="UniProtKB-KW"/>
</dbReference>
<dbReference type="PANTHER" id="PTHR47959">
    <property type="entry name" value="ATP-DEPENDENT RNA HELICASE RHLE-RELATED"/>
    <property type="match status" value="1"/>
</dbReference>
<keyword evidence="8" id="KW-0067">ATP-binding</keyword>
<dbReference type="NCBIfam" id="TIGR01596">
    <property type="entry name" value="cas3_HD"/>
    <property type="match status" value="1"/>
</dbReference>
<dbReference type="Pfam" id="PF00270">
    <property type="entry name" value="DEAD"/>
    <property type="match status" value="1"/>
</dbReference>
<dbReference type="InterPro" id="IPR038257">
    <property type="entry name" value="CRISPR-assoc_Cas3_HD_sf"/>
</dbReference>
<comment type="similarity">
    <text evidence="1">In the N-terminal section; belongs to the CRISPR-associated nuclease Cas3-HD family.</text>
</comment>